<keyword evidence="1" id="KW-0472">Membrane</keyword>
<organism evidence="2 3">
    <name type="scientific">Diploptera punctata</name>
    <name type="common">Pacific beetle cockroach</name>
    <dbReference type="NCBI Taxonomy" id="6984"/>
    <lineage>
        <taxon>Eukaryota</taxon>
        <taxon>Metazoa</taxon>
        <taxon>Ecdysozoa</taxon>
        <taxon>Arthropoda</taxon>
        <taxon>Hexapoda</taxon>
        <taxon>Insecta</taxon>
        <taxon>Pterygota</taxon>
        <taxon>Neoptera</taxon>
        <taxon>Polyneoptera</taxon>
        <taxon>Dictyoptera</taxon>
        <taxon>Blattodea</taxon>
        <taxon>Blaberoidea</taxon>
        <taxon>Blaberidae</taxon>
        <taxon>Diplopterinae</taxon>
        <taxon>Diploptera</taxon>
    </lineage>
</organism>
<proteinExistence type="predicted"/>
<protein>
    <submittedName>
        <fullName evidence="2">Uncharacterized protein</fullName>
    </submittedName>
</protein>
<dbReference type="Proteomes" id="UP001233999">
    <property type="component" value="Unassembled WGS sequence"/>
</dbReference>
<keyword evidence="1" id="KW-0812">Transmembrane</keyword>
<evidence type="ECO:0000313" key="2">
    <source>
        <dbReference type="EMBL" id="KAJ9585722.1"/>
    </source>
</evidence>
<evidence type="ECO:0000313" key="3">
    <source>
        <dbReference type="Proteomes" id="UP001233999"/>
    </source>
</evidence>
<accession>A0AAD7ZTC4</accession>
<feature type="non-terminal residue" evidence="2">
    <location>
        <position position="149"/>
    </location>
</feature>
<evidence type="ECO:0000256" key="1">
    <source>
        <dbReference type="SAM" id="Phobius"/>
    </source>
</evidence>
<feature type="non-terminal residue" evidence="2">
    <location>
        <position position="1"/>
    </location>
</feature>
<comment type="caution">
    <text evidence="2">The sequence shown here is derived from an EMBL/GenBank/DDBJ whole genome shotgun (WGS) entry which is preliminary data.</text>
</comment>
<reference evidence="2" key="2">
    <citation type="submission" date="2023-05" db="EMBL/GenBank/DDBJ databases">
        <authorList>
            <person name="Fouks B."/>
        </authorList>
    </citation>
    <scope>NUCLEOTIDE SEQUENCE</scope>
    <source>
        <strain evidence="2">Stay&amp;Tobe</strain>
        <tissue evidence="2">Testes</tissue>
    </source>
</reference>
<dbReference type="EMBL" id="JASPKZ010007251">
    <property type="protein sequence ID" value="KAJ9585722.1"/>
    <property type="molecule type" value="Genomic_DNA"/>
</dbReference>
<feature type="transmembrane region" description="Helical" evidence="1">
    <location>
        <begin position="23"/>
        <end position="45"/>
    </location>
</feature>
<dbReference type="AlphaFoldDB" id="A0AAD7ZTC4"/>
<keyword evidence="1" id="KW-1133">Transmembrane helix</keyword>
<gene>
    <name evidence="2" type="ORF">L9F63_002512</name>
</gene>
<reference evidence="2" key="1">
    <citation type="journal article" date="2023" name="IScience">
        <title>Live-bearing cockroach genome reveals convergent evolutionary mechanisms linked to viviparity in insects and beyond.</title>
        <authorList>
            <person name="Fouks B."/>
            <person name="Harrison M.C."/>
            <person name="Mikhailova A.A."/>
            <person name="Marchal E."/>
            <person name="English S."/>
            <person name="Carruthers M."/>
            <person name="Jennings E.C."/>
            <person name="Chiamaka E.L."/>
            <person name="Frigard R.A."/>
            <person name="Pippel M."/>
            <person name="Attardo G.M."/>
            <person name="Benoit J.B."/>
            <person name="Bornberg-Bauer E."/>
            <person name="Tobe S.S."/>
        </authorList>
    </citation>
    <scope>NUCLEOTIDE SEQUENCE</scope>
    <source>
        <strain evidence="2">Stay&amp;Tobe</strain>
    </source>
</reference>
<feature type="transmembrane region" description="Helical" evidence="1">
    <location>
        <begin position="110"/>
        <end position="129"/>
    </location>
</feature>
<feature type="transmembrane region" description="Helical" evidence="1">
    <location>
        <begin position="51"/>
        <end position="74"/>
    </location>
</feature>
<keyword evidence="3" id="KW-1185">Reference proteome</keyword>
<feature type="transmembrane region" description="Helical" evidence="1">
    <location>
        <begin position="86"/>
        <end position="104"/>
    </location>
</feature>
<name>A0AAD7ZTC4_DIPPU</name>
<sequence length="149" mass="17385">KRFLIWLYSPGNKYLMSSHISKASAFIGVYFYLSIYLVVSMFYLVSCFLTGHGIISNAYCICFVTAYKSTFYPFPIKKSTDPHNTLIFLFYFINKCYVIIYLDYQLTRCVLTAILIVIEIHPIMIMMITRRSVVAKAVRYKPEVRGFES</sequence>